<sequence>MEDSFVCDVWCNYGNWIHTPGFGVDIENEGFTSCNICLLVLRNVYCDDIHNILSEQTPRRRTLVYTLQFILSDLRIFHTCHQFTIILKCNHRLSFKK</sequence>
<evidence type="ECO:0000313" key="2">
    <source>
        <dbReference type="WBParaSite" id="SMTH1_102440.1"/>
    </source>
</evidence>
<evidence type="ECO:0000313" key="1">
    <source>
        <dbReference type="Proteomes" id="UP000050791"/>
    </source>
</evidence>
<protein>
    <submittedName>
        <fullName evidence="2">Uncharacterized protein</fullName>
    </submittedName>
</protein>
<proteinExistence type="predicted"/>
<dbReference type="AlphaFoldDB" id="A0AA85AQS1"/>
<dbReference type="Proteomes" id="UP000050791">
    <property type="component" value="Unassembled WGS sequence"/>
</dbReference>
<accession>A0AA85AQS1</accession>
<reference evidence="2" key="1">
    <citation type="submission" date="2023-11" db="UniProtKB">
        <authorList>
            <consortium name="WormBaseParasite"/>
        </authorList>
    </citation>
    <scope>IDENTIFICATION</scope>
</reference>
<dbReference type="WBParaSite" id="SMTH1_102440.1">
    <property type="protein sequence ID" value="SMTH1_102440.1"/>
    <property type="gene ID" value="SMTH1_102440"/>
</dbReference>
<organism evidence="1 2">
    <name type="scientific">Schistosoma mattheei</name>
    <dbReference type="NCBI Taxonomy" id="31246"/>
    <lineage>
        <taxon>Eukaryota</taxon>
        <taxon>Metazoa</taxon>
        <taxon>Spiralia</taxon>
        <taxon>Lophotrochozoa</taxon>
        <taxon>Platyhelminthes</taxon>
        <taxon>Trematoda</taxon>
        <taxon>Digenea</taxon>
        <taxon>Strigeidida</taxon>
        <taxon>Schistosomatoidea</taxon>
        <taxon>Schistosomatidae</taxon>
        <taxon>Schistosoma</taxon>
    </lineage>
</organism>
<name>A0AA85AQS1_9TREM</name>